<dbReference type="Proteomes" id="UP000064412">
    <property type="component" value="Unassembled WGS sequence"/>
</dbReference>
<evidence type="ECO:0000313" key="1">
    <source>
        <dbReference type="EMBL" id="KUY20733.1"/>
    </source>
</evidence>
<name>A0ABD4DQJ6_ELIMR</name>
<dbReference type="Gene3D" id="2.180.10.10">
    <property type="entry name" value="RHS repeat-associated core"/>
    <property type="match status" value="1"/>
</dbReference>
<dbReference type="AlphaFoldDB" id="A0ABD4DQJ6"/>
<dbReference type="PROSITE" id="PS51257">
    <property type="entry name" value="PROKAR_LIPOPROTEIN"/>
    <property type="match status" value="1"/>
</dbReference>
<gene>
    <name evidence="1" type="ORF">ATB95_07475</name>
</gene>
<evidence type="ECO:0000313" key="2">
    <source>
        <dbReference type="Proteomes" id="UP000064412"/>
    </source>
</evidence>
<dbReference type="RefSeq" id="WP_059344410.1">
    <property type="nucleotide sequence ID" value="NZ_CP140570.1"/>
</dbReference>
<evidence type="ECO:0008006" key="3">
    <source>
        <dbReference type="Google" id="ProtNLM"/>
    </source>
</evidence>
<dbReference type="EMBL" id="LNOI01000001">
    <property type="protein sequence ID" value="KUY20733.1"/>
    <property type="molecule type" value="Genomic_DNA"/>
</dbReference>
<protein>
    <recommendedName>
        <fullName evidence="3">YD repeat-containing protein</fullName>
    </recommendedName>
</protein>
<reference evidence="1 2" key="1">
    <citation type="submission" date="2015-11" db="EMBL/GenBank/DDBJ databases">
        <authorList>
            <person name="Nicholson A.C."/>
            <person name="Humrighouse B.W."/>
            <person name="Graziano J."/>
            <person name="Lasker B."/>
            <person name="Whitney A.M."/>
            <person name="Mcquiston J.R."/>
        </authorList>
    </citation>
    <scope>NUCLEOTIDE SEQUENCE [LARGE SCALE GENOMIC DNA]</scope>
    <source>
        <strain evidence="1 2">G4071</strain>
    </source>
</reference>
<comment type="caution">
    <text evidence="1">The sequence shown here is derived from an EMBL/GenBank/DDBJ whole genome shotgun (WGS) entry which is preliminary data.</text>
</comment>
<proteinExistence type="predicted"/>
<accession>A0ABD4DQJ6</accession>
<organism evidence="1 2">
    <name type="scientific">Elizabethkingia miricola</name>
    <name type="common">Chryseobacterium miricola</name>
    <dbReference type="NCBI Taxonomy" id="172045"/>
    <lineage>
        <taxon>Bacteria</taxon>
        <taxon>Pseudomonadati</taxon>
        <taxon>Bacteroidota</taxon>
        <taxon>Flavobacteriia</taxon>
        <taxon>Flavobacteriales</taxon>
        <taxon>Weeksellaceae</taxon>
        <taxon>Elizabethkingia</taxon>
    </lineage>
</organism>
<sequence>MNKNLFYLLPIFILLFSCRNSDNESDIKTEQEFLVKKISLTFIAVGNNNEIPSSENNKHYTFEYDSNNRLIKKNGMMFLMSSSTGYGYYFFVKEASTVIEYNGKSATLKNISSDPNFTISEYREDFILNNSNQIVEKNIPYKNSMANKKIKYLYDGKVLIKRETTYPNRSYDPSESWDYIETIIEDFIYDSNNNLQKIVTTSHKTGNVKSVNKIKEITFGNYDTSKNPFVKLGILNDYFERSLSKNNFRSRAEISYDINGVPGNKSENNWTFMYDTKGNLIIE</sequence>